<dbReference type="PROSITE" id="PS50968">
    <property type="entry name" value="BIOTINYL_LIPOYL"/>
    <property type="match status" value="1"/>
</dbReference>
<dbReference type="Pfam" id="PF00364">
    <property type="entry name" value="Biotin_lipoyl"/>
    <property type="match status" value="1"/>
</dbReference>
<keyword evidence="3" id="KW-0275">Fatty acid biosynthesis</keyword>
<reference evidence="5 6" key="1">
    <citation type="submission" date="2017-11" db="EMBL/GenBank/DDBJ databases">
        <title>Genome-resolved metagenomics identifies genetic mobility, metabolic interactions, and unexpected diversity in perchlorate-reducing communities.</title>
        <authorList>
            <person name="Barnum T.P."/>
            <person name="Figueroa I.A."/>
            <person name="Carlstrom C.I."/>
            <person name="Lucas L.N."/>
            <person name="Engelbrektson A.L."/>
            <person name="Coates J.D."/>
        </authorList>
    </citation>
    <scope>NUCLEOTIDE SEQUENCE [LARGE SCALE GENOMIC DNA]</scope>
    <source>
        <strain evidence="5">BM706</strain>
    </source>
</reference>
<dbReference type="PRINTS" id="PR01071">
    <property type="entry name" value="ACOABIOTINCC"/>
</dbReference>
<dbReference type="Proteomes" id="UP000234857">
    <property type="component" value="Unassembled WGS sequence"/>
</dbReference>
<keyword evidence="3" id="KW-0443">Lipid metabolism</keyword>
<comment type="caution">
    <text evidence="5">The sequence shown here is derived from an EMBL/GenBank/DDBJ whole genome shotgun (WGS) entry which is preliminary data.</text>
</comment>
<dbReference type="GO" id="GO:0006633">
    <property type="term" value="P:fatty acid biosynthetic process"/>
    <property type="evidence" value="ECO:0007669"/>
    <property type="project" value="UniProtKB-UniPathway"/>
</dbReference>
<sequence length="154" mass="17045">MSNIKDIENVFELFKEHGLTQFSYSDGDINIELKKETMQPMMAPVQPIHTQPVNNIQMSQIKQSQAPQKVENTVAISGNEIKSPIHGNFYRSPSPDAKAFIEVGQTISEGQVVCIIESMKLMNEIKSPFSGKVVDILIENGKAVGKGETIIIVE</sequence>
<dbReference type="InterPro" id="IPR011053">
    <property type="entry name" value="Single_hybrid_motif"/>
</dbReference>
<proteinExistence type="predicted"/>
<accession>A0A2N5ZEB1</accession>
<dbReference type="SUPFAM" id="SSF51230">
    <property type="entry name" value="Single hybrid motif"/>
    <property type="match status" value="1"/>
</dbReference>
<keyword evidence="3" id="KW-0444">Lipid biosynthesis</keyword>
<evidence type="ECO:0000259" key="4">
    <source>
        <dbReference type="PROSITE" id="PS50968"/>
    </source>
</evidence>
<evidence type="ECO:0000256" key="3">
    <source>
        <dbReference type="RuleBase" id="RU364072"/>
    </source>
</evidence>
<organism evidence="5 6">
    <name type="scientific">Muiribacterium halophilum</name>
    <dbReference type="NCBI Taxonomy" id="2053465"/>
    <lineage>
        <taxon>Bacteria</taxon>
        <taxon>Candidatus Muiribacteriota</taxon>
        <taxon>Candidatus Muiribacteriia</taxon>
        <taxon>Candidatus Muiribacteriales</taxon>
        <taxon>Candidatus Muiribacteriaceae</taxon>
        <taxon>Candidatus Muiribacterium</taxon>
    </lineage>
</organism>
<comment type="pathway">
    <text evidence="3">Lipid metabolism; fatty acid biosynthesis.</text>
</comment>
<protein>
    <recommendedName>
        <fullName evidence="1 3">Biotin carboxyl carrier protein of acetyl-CoA carboxylase</fullName>
    </recommendedName>
</protein>
<dbReference type="NCBIfam" id="TIGR00531">
    <property type="entry name" value="BCCP"/>
    <property type="match status" value="1"/>
</dbReference>
<evidence type="ECO:0000313" key="5">
    <source>
        <dbReference type="EMBL" id="PLX17001.1"/>
    </source>
</evidence>
<dbReference type="GO" id="GO:0009317">
    <property type="term" value="C:acetyl-CoA carboxylase complex"/>
    <property type="evidence" value="ECO:0007669"/>
    <property type="project" value="InterPro"/>
</dbReference>
<feature type="domain" description="Lipoyl-binding" evidence="4">
    <location>
        <begin position="78"/>
        <end position="154"/>
    </location>
</feature>
<dbReference type="Gene3D" id="2.40.50.100">
    <property type="match status" value="1"/>
</dbReference>
<comment type="function">
    <text evidence="3">This protein is a component of the acetyl coenzyme A carboxylase complex; first, biotin carboxylase catalyzes the carboxylation of the carrier protein and then the transcarboxylase transfers the carboxyl group to form malonyl-CoA.</text>
</comment>
<dbReference type="GO" id="GO:0003989">
    <property type="term" value="F:acetyl-CoA carboxylase activity"/>
    <property type="evidence" value="ECO:0007669"/>
    <property type="project" value="InterPro"/>
</dbReference>
<evidence type="ECO:0000313" key="6">
    <source>
        <dbReference type="Proteomes" id="UP000234857"/>
    </source>
</evidence>
<dbReference type="UniPathway" id="UPA00094"/>
<dbReference type="InterPro" id="IPR050709">
    <property type="entry name" value="Biotin_Carboxyl_Carrier/Decarb"/>
</dbReference>
<evidence type="ECO:0000256" key="1">
    <source>
        <dbReference type="ARBA" id="ARBA00017562"/>
    </source>
</evidence>
<dbReference type="PANTHER" id="PTHR45266:SF3">
    <property type="entry name" value="OXALOACETATE DECARBOXYLASE ALPHA CHAIN"/>
    <property type="match status" value="1"/>
</dbReference>
<name>A0A2N5ZEB1_MUIH1</name>
<evidence type="ECO:0000256" key="2">
    <source>
        <dbReference type="ARBA" id="ARBA00023267"/>
    </source>
</evidence>
<dbReference type="InterPro" id="IPR001249">
    <property type="entry name" value="AcCoA_biotinCC"/>
</dbReference>
<keyword evidence="2 3" id="KW-0092">Biotin</keyword>
<dbReference type="AlphaFoldDB" id="A0A2N5ZEB1"/>
<dbReference type="InterPro" id="IPR000089">
    <property type="entry name" value="Biotin_lipoyl"/>
</dbReference>
<dbReference type="PANTHER" id="PTHR45266">
    <property type="entry name" value="OXALOACETATE DECARBOXYLASE ALPHA CHAIN"/>
    <property type="match status" value="1"/>
</dbReference>
<gene>
    <name evidence="5" type="primary">accB</name>
    <name evidence="5" type="ORF">C0601_08470</name>
</gene>
<dbReference type="CDD" id="cd06850">
    <property type="entry name" value="biotinyl_domain"/>
    <property type="match status" value="1"/>
</dbReference>
<keyword evidence="3" id="KW-0276">Fatty acid metabolism</keyword>
<dbReference type="EMBL" id="PKTG01000097">
    <property type="protein sequence ID" value="PLX17001.1"/>
    <property type="molecule type" value="Genomic_DNA"/>
</dbReference>